<dbReference type="SUPFAM" id="SSF82549">
    <property type="entry name" value="DAK1/DegV-like"/>
    <property type="match status" value="1"/>
</dbReference>
<dbReference type="NCBIfam" id="TIGR00762">
    <property type="entry name" value="DegV"/>
    <property type="match status" value="1"/>
</dbReference>
<sequence length="283" mass="28479">MPVAVVTDSTAYLPPDEASRYGITVVPVTVVVGDREFLDGSQISAEAVSSALRVSSKVTTSRPSPERFADVYEAAAADGATGVVSVHLSGAMSGTVDVARLAAQSAPVPVEIVDSRSVGMGLGFAVLAAGVSASLGEPLFSVASAARRCAGGTFSFFYVDSLEYLRRSGRIGVAAGLLGSALSVKPLLHVSGGTVSVLEKVRTSSRALSRLEDLAVVAAGDEVVNLGVQHMGAAERAAGLVERLRGRVPKVAGVWVGEIGAAIGAHTGPGVVGVTVAPSGLGD</sequence>
<dbReference type="PANTHER" id="PTHR33434">
    <property type="entry name" value="DEGV DOMAIN-CONTAINING PROTEIN DR_1986-RELATED"/>
    <property type="match status" value="1"/>
</dbReference>
<keyword evidence="3" id="KW-1185">Reference proteome</keyword>
<evidence type="ECO:0000313" key="3">
    <source>
        <dbReference type="Proteomes" id="UP000479526"/>
    </source>
</evidence>
<dbReference type="Gene3D" id="3.30.1180.10">
    <property type="match status" value="1"/>
</dbReference>
<dbReference type="GO" id="GO:0008289">
    <property type="term" value="F:lipid binding"/>
    <property type="evidence" value="ECO:0007669"/>
    <property type="project" value="UniProtKB-KW"/>
</dbReference>
<dbReference type="Pfam" id="PF02645">
    <property type="entry name" value="DegV"/>
    <property type="match status" value="1"/>
</dbReference>
<protein>
    <submittedName>
        <fullName evidence="2">DegV family EDD domain-containing protein</fullName>
    </submittedName>
</protein>
<evidence type="ECO:0000313" key="2">
    <source>
        <dbReference type="EMBL" id="NAS23129.1"/>
    </source>
</evidence>
<dbReference type="InterPro" id="IPR043168">
    <property type="entry name" value="DegV_C"/>
</dbReference>
<dbReference type="InterPro" id="IPR003797">
    <property type="entry name" value="DegV"/>
</dbReference>
<keyword evidence="1" id="KW-0446">Lipid-binding</keyword>
<dbReference type="PANTHER" id="PTHR33434:SF2">
    <property type="entry name" value="FATTY ACID-BINDING PROTEIN TM_1468"/>
    <property type="match status" value="1"/>
</dbReference>
<dbReference type="Gene3D" id="3.40.50.10170">
    <property type="match status" value="1"/>
</dbReference>
<dbReference type="InterPro" id="IPR050270">
    <property type="entry name" value="DegV_domain_contain"/>
</dbReference>
<gene>
    <name evidence="2" type="ORF">GT755_15690</name>
</gene>
<reference evidence="2 3" key="1">
    <citation type="submission" date="2020-01" db="EMBL/GenBank/DDBJ databases">
        <title>Herbidospora sp. NEAU-GS84 nov., a novel actinomycete isolated from soil.</title>
        <authorList>
            <person name="Han L."/>
        </authorList>
    </citation>
    <scope>NUCLEOTIDE SEQUENCE [LARGE SCALE GENOMIC DNA]</scope>
    <source>
        <strain evidence="2 3">NEAU-GS84</strain>
    </source>
</reference>
<name>A0A7C9N1Q6_9ACTN</name>
<dbReference type="Proteomes" id="UP000479526">
    <property type="component" value="Unassembled WGS sequence"/>
</dbReference>
<evidence type="ECO:0000256" key="1">
    <source>
        <dbReference type="ARBA" id="ARBA00023121"/>
    </source>
</evidence>
<comment type="caution">
    <text evidence="2">The sequence shown here is derived from an EMBL/GenBank/DDBJ whole genome shotgun (WGS) entry which is preliminary data.</text>
</comment>
<dbReference type="PROSITE" id="PS51482">
    <property type="entry name" value="DEGV"/>
    <property type="match status" value="1"/>
</dbReference>
<dbReference type="RefSeq" id="WP_161480427.1">
    <property type="nucleotide sequence ID" value="NZ_WXEW01000004.1"/>
</dbReference>
<accession>A0A7C9N1Q6</accession>
<proteinExistence type="predicted"/>
<dbReference type="AlphaFoldDB" id="A0A7C9N1Q6"/>
<organism evidence="2 3">
    <name type="scientific">Herbidospora solisilvae</name>
    <dbReference type="NCBI Taxonomy" id="2696284"/>
    <lineage>
        <taxon>Bacteria</taxon>
        <taxon>Bacillati</taxon>
        <taxon>Actinomycetota</taxon>
        <taxon>Actinomycetes</taxon>
        <taxon>Streptosporangiales</taxon>
        <taxon>Streptosporangiaceae</taxon>
        <taxon>Herbidospora</taxon>
    </lineage>
</organism>
<dbReference type="EMBL" id="WXEW01000004">
    <property type="protein sequence ID" value="NAS23129.1"/>
    <property type="molecule type" value="Genomic_DNA"/>
</dbReference>